<dbReference type="Gene3D" id="3.40.525.10">
    <property type="entry name" value="CRAL-TRIO lipid binding domain"/>
    <property type="match status" value="1"/>
</dbReference>
<dbReference type="Pfam" id="PF00650">
    <property type="entry name" value="CRAL_TRIO"/>
    <property type="match status" value="1"/>
</dbReference>
<dbReference type="SUPFAM" id="SSF52087">
    <property type="entry name" value="CRAL/TRIO domain"/>
    <property type="match status" value="1"/>
</dbReference>
<name>A0A8X6QQ50_NEPPI</name>
<accession>A0A8X6QQ50</accession>
<dbReference type="GO" id="GO:0016020">
    <property type="term" value="C:membrane"/>
    <property type="evidence" value="ECO:0007669"/>
    <property type="project" value="TreeGrafter"/>
</dbReference>
<evidence type="ECO:0000313" key="2">
    <source>
        <dbReference type="EMBL" id="GFU30864.1"/>
    </source>
</evidence>
<gene>
    <name evidence="2" type="ORF">NPIL_662511</name>
</gene>
<reference evidence="2" key="1">
    <citation type="submission" date="2020-08" db="EMBL/GenBank/DDBJ databases">
        <title>Multicomponent nature underlies the extraordinary mechanical properties of spider dragline silk.</title>
        <authorList>
            <person name="Kono N."/>
            <person name="Nakamura H."/>
            <person name="Mori M."/>
            <person name="Yoshida Y."/>
            <person name="Ohtoshi R."/>
            <person name="Malay A.D."/>
            <person name="Moran D.A.P."/>
            <person name="Tomita M."/>
            <person name="Numata K."/>
            <person name="Arakawa K."/>
        </authorList>
    </citation>
    <scope>NUCLEOTIDE SEQUENCE</scope>
</reference>
<comment type="caution">
    <text evidence="2">The sequence shown here is derived from an EMBL/GenBank/DDBJ whole genome shotgun (WGS) entry which is preliminary data.</text>
</comment>
<protein>
    <recommendedName>
        <fullName evidence="1">CRAL-TRIO domain-containing protein</fullName>
    </recommendedName>
</protein>
<dbReference type="SUPFAM" id="SSF46938">
    <property type="entry name" value="CRAL/TRIO N-terminal domain"/>
    <property type="match status" value="1"/>
</dbReference>
<dbReference type="Gene3D" id="1.10.8.20">
    <property type="entry name" value="N-terminal domain of phosphatidylinositol transfer protein sec14p"/>
    <property type="match status" value="1"/>
</dbReference>
<dbReference type="CDD" id="cd00170">
    <property type="entry name" value="SEC14"/>
    <property type="match status" value="1"/>
</dbReference>
<evidence type="ECO:0000259" key="1">
    <source>
        <dbReference type="Pfam" id="PF00650"/>
    </source>
</evidence>
<dbReference type="Proteomes" id="UP000887013">
    <property type="component" value="Unassembled WGS sequence"/>
</dbReference>
<organism evidence="2 3">
    <name type="scientific">Nephila pilipes</name>
    <name type="common">Giant wood spider</name>
    <name type="synonym">Nephila maculata</name>
    <dbReference type="NCBI Taxonomy" id="299642"/>
    <lineage>
        <taxon>Eukaryota</taxon>
        <taxon>Metazoa</taxon>
        <taxon>Ecdysozoa</taxon>
        <taxon>Arthropoda</taxon>
        <taxon>Chelicerata</taxon>
        <taxon>Arachnida</taxon>
        <taxon>Araneae</taxon>
        <taxon>Araneomorphae</taxon>
        <taxon>Entelegynae</taxon>
        <taxon>Araneoidea</taxon>
        <taxon>Nephilidae</taxon>
        <taxon>Nephila</taxon>
    </lineage>
</organism>
<dbReference type="GO" id="GO:1902936">
    <property type="term" value="F:phosphatidylinositol bisphosphate binding"/>
    <property type="evidence" value="ECO:0007669"/>
    <property type="project" value="TreeGrafter"/>
</dbReference>
<dbReference type="PANTHER" id="PTHR10174:SF208">
    <property type="entry name" value="CRAL-TRIO DOMAIN-CONTAINING PROTEIN DDB_G0278031"/>
    <property type="match status" value="1"/>
</dbReference>
<dbReference type="OrthoDB" id="6473185at2759"/>
<feature type="domain" description="CRAL-TRIO" evidence="1">
    <location>
        <begin position="132"/>
        <end position="246"/>
    </location>
</feature>
<proteinExistence type="predicted"/>
<keyword evidence="3" id="KW-1185">Reference proteome</keyword>
<dbReference type="EMBL" id="BMAW01082825">
    <property type="protein sequence ID" value="GFU30864.1"/>
    <property type="molecule type" value="Genomic_DNA"/>
</dbReference>
<dbReference type="AlphaFoldDB" id="A0A8X6QQ50"/>
<dbReference type="InterPro" id="IPR001251">
    <property type="entry name" value="CRAL-TRIO_dom"/>
</dbReference>
<dbReference type="InterPro" id="IPR036273">
    <property type="entry name" value="CRAL/TRIO_N_dom_sf"/>
</dbReference>
<evidence type="ECO:0000313" key="3">
    <source>
        <dbReference type="Proteomes" id="UP000887013"/>
    </source>
</evidence>
<dbReference type="InterPro" id="IPR036865">
    <property type="entry name" value="CRAL-TRIO_dom_sf"/>
</dbReference>
<dbReference type="PANTHER" id="PTHR10174">
    <property type="entry name" value="ALPHA-TOCOPHEROL TRANSFER PROTEIN-RELATED"/>
    <property type="match status" value="1"/>
</dbReference>
<sequence length="277" mass="32026">MNIYQALPVTFDSYHGFETDLFHISTCCSPSCCSSIGFKFKVPNMDVENSPESVSSFQTNKMRYLPVTYSELTSDLILKAREELNETKQNQESALRKFKEIIAEESKLHCPDDEFLIQFLRQYRSDICNPDDVMLTAALLLHFASHFPATQINGLCVIADASMPSLEAFQFLFRYCKIFLPKFNEFPARIKRTDCYNANILFRTGFKMLQVLFPVKVIQRTKLHGFEPDALTKIYPSEILPQEMGGTCGSLKDSCEDWLDDFEKFVMKFKDDNKYYI</sequence>